<organism evidence="2 3">
    <name type="scientific">Caldiarchaeum subterraneum</name>
    <dbReference type="NCBI Taxonomy" id="311458"/>
    <lineage>
        <taxon>Archaea</taxon>
        <taxon>Nitrososphaerota</taxon>
        <taxon>Candidatus Caldarchaeales</taxon>
        <taxon>Candidatus Caldarchaeaceae</taxon>
        <taxon>Candidatus Caldarchaeum</taxon>
    </lineage>
</organism>
<dbReference type="AlphaFoldDB" id="A0A832ZUM6"/>
<dbReference type="EMBL" id="DQVM01000023">
    <property type="protein sequence ID" value="HIQ29142.1"/>
    <property type="molecule type" value="Genomic_DNA"/>
</dbReference>
<gene>
    <name evidence="2" type="ORF">EYH45_01110</name>
</gene>
<feature type="transmembrane region" description="Helical" evidence="1">
    <location>
        <begin position="72"/>
        <end position="93"/>
    </location>
</feature>
<proteinExistence type="predicted"/>
<sequence>MPLARPNPLPLVLSALPYLLFYSLFTGAVQLSIYESYFFNSLNIIPIYYTSETYTGPGLQIVYGNYFLEVRAIPFTVGVFIAGLLGVNVAYLWTLYRMGGLKTCLRGGAGGGVAAFIASIATYSYICCGWAPSMLLVGGSAVAGFAAGFTVIPAAAATAILLFNAYILSKRIKALEGQSKAVLKLRG</sequence>
<comment type="caution">
    <text evidence="2">The sequence shown here is derived from an EMBL/GenBank/DDBJ whole genome shotgun (WGS) entry which is preliminary data.</text>
</comment>
<dbReference type="Proteomes" id="UP000608579">
    <property type="component" value="Unassembled WGS sequence"/>
</dbReference>
<evidence type="ECO:0000256" key="1">
    <source>
        <dbReference type="SAM" id="Phobius"/>
    </source>
</evidence>
<keyword evidence="1" id="KW-0472">Membrane</keyword>
<accession>A0A832ZUM6</accession>
<keyword evidence="1" id="KW-0812">Transmembrane</keyword>
<feature type="transmembrane region" description="Helical" evidence="1">
    <location>
        <begin position="12"/>
        <end position="33"/>
    </location>
</feature>
<keyword evidence="1" id="KW-1133">Transmembrane helix</keyword>
<name>A0A832ZUM6_CALS0</name>
<feature type="transmembrane region" description="Helical" evidence="1">
    <location>
        <begin position="146"/>
        <end position="168"/>
    </location>
</feature>
<reference evidence="2" key="1">
    <citation type="journal article" date="2020" name="ISME J.">
        <title>Gammaproteobacteria mediating utilization of methyl-, sulfur- and petroleum organic compounds in deep ocean hydrothermal plumes.</title>
        <authorList>
            <person name="Zhou Z."/>
            <person name="Liu Y."/>
            <person name="Pan J."/>
            <person name="Cron B.R."/>
            <person name="Toner B.M."/>
            <person name="Anantharaman K."/>
            <person name="Breier J.A."/>
            <person name="Dick G.J."/>
            <person name="Li M."/>
        </authorList>
    </citation>
    <scope>NUCLEOTIDE SEQUENCE</scope>
    <source>
        <strain evidence="2">SZUA-1515</strain>
    </source>
</reference>
<evidence type="ECO:0000313" key="3">
    <source>
        <dbReference type="Proteomes" id="UP000608579"/>
    </source>
</evidence>
<feature type="transmembrane region" description="Helical" evidence="1">
    <location>
        <begin position="105"/>
        <end position="126"/>
    </location>
</feature>
<protein>
    <submittedName>
        <fullName evidence="2">Uncharacterized protein</fullName>
    </submittedName>
</protein>
<evidence type="ECO:0000313" key="2">
    <source>
        <dbReference type="EMBL" id="HIQ29142.1"/>
    </source>
</evidence>